<reference evidence="1 2" key="1">
    <citation type="submission" date="2014-04" db="EMBL/GenBank/DDBJ databases">
        <authorList>
            <consortium name="DOE Joint Genome Institute"/>
            <person name="Kuo A."/>
            <person name="Ruytinx J."/>
            <person name="Rineau F."/>
            <person name="Colpaert J."/>
            <person name="Kohler A."/>
            <person name="Nagy L.G."/>
            <person name="Floudas D."/>
            <person name="Copeland A."/>
            <person name="Barry K.W."/>
            <person name="Cichocki N."/>
            <person name="Veneault-Fourrey C."/>
            <person name="LaButti K."/>
            <person name="Lindquist E.A."/>
            <person name="Lipzen A."/>
            <person name="Lundell T."/>
            <person name="Morin E."/>
            <person name="Murat C."/>
            <person name="Sun H."/>
            <person name="Tunlid A."/>
            <person name="Henrissat B."/>
            <person name="Grigoriev I.V."/>
            <person name="Hibbett D.S."/>
            <person name="Martin F."/>
            <person name="Nordberg H.P."/>
            <person name="Cantor M.N."/>
            <person name="Hua S.X."/>
        </authorList>
    </citation>
    <scope>NUCLEOTIDE SEQUENCE [LARGE SCALE GENOMIC DNA]</scope>
    <source>
        <strain evidence="1 2">UH-Slu-Lm8-n1</strain>
    </source>
</reference>
<dbReference type="EMBL" id="KN835531">
    <property type="protein sequence ID" value="KIK36418.1"/>
    <property type="molecule type" value="Genomic_DNA"/>
</dbReference>
<dbReference type="Proteomes" id="UP000054485">
    <property type="component" value="Unassembled WGS sequence"/>
</dbReference>
<evidence type="ECO:0000313" key="1">
    <source>
        <dbReference type="EMBL" id="KIK36418.1"/>
    </source>
</evidence>
<reference evidence="2" key="2">
    <citation type="submission" date="2015-01" db="EMBL/GenBank/DDBJ databases">
        <title>Evolutionary Origins and Diversification of the Mycorrhizal Mutualists.</title>
        <authorList>
            <consortium name="DOE Joint Genome Institute"/>
            <consortium name="Mycorrhizal Genomics Consortium"/>
            <person name="Kohler A."/>
            <person name="Kuo A."/>
            <person name="Nagy L.G."/>
            <person name="Floudas D."/>
            <person name="Copeland A."/>
            <person name="Barry K.W."/>
            <person name="Cichocki N."/>
            <person name="Veneault-Fourrey C."/>
            <person name="LaButti K."/>
            <person name="Lindquist E.A."/>
            <person name="Lipzen A."/>
            <person name="Lundell T."/>
            <person name="Morin E."/>
            <person name="Murat C."/>
            <person name="Riley R."/>
            <person name="Ohm R."/>
            <person name="Sun H."/>
            <person name="Tunlid A."/>
            <person name="Henrissat B."/>
            <person name="Grigoriev I.V."/>
            <person name="Hibbett D.S."/>
            <person name="Martin F."/>
        </authorList>
    </citation>
    <scope>NUCLEOTIDE SEQUENCE [LARGE SCALE GENOMIC DNA]</scope>
    <source>
        <strain evidence="2">UH-Slu-Lm8-n1</strain>
    </source>
</reference>
<feature type="non-terminal residue" evidence="1">
    <location>
        <position position="1"/>
    </location>
</feature>
<protein>
    <submittedName>
        <fullName evidence="1">Uncharacterized protein</fullName>
    </submittedName>
</protein>
<evidence type="ECO:0000313" key="2">
    <source>
        <dbReference type="Proteomes" id="UP000054485"/>
    </source>
</evidence>
<organism evidence="1 2">
    <name type="scientific">Suillus luteus UH-Slu-Lm8-n1</name>
    <dbReference type="NCBI Taxonomy" id="930992"/>
    <lineage>
        <taxon>Eukaryota</taxon>
        <taxon>Fungi</taxon>
        <taxon>Dikarya</taxon>
        <taxon>Basidiomycota</taxon>
        <taxon>Agaricomycotina</taxon>
        <taxon>Agaricomycetes</taxon>
        <taxon>Agaricomycetidae</taxon>
        <taxon>Boletales</taxon>
        <taxon>Suillineae</taxon>
        <taxon>Suillaceae</taxon>
        <taxon>Suillus</taxon>
    </lineage>
</organism>
<dbReference type="HOGENOM" id="CLU_2661423_0_0_1"/>
<keyword evidence="2" id="KW-1185">Reference proteome</keyword>
<dbReference type="InParanoid" id="A0A0D0AX22"/>
<name>A0A0D0AX22_9AGAM</name>
<sequence length="76" mass="8720">KPAFKLDIDKDEKPLLPDIMDTKLEEKKAIVRAFITLHYHESIVITAKNLFNAWTRNMLREGQSGGALKYHHTKSG</sequence>
<dbReference type="AlphaFoldDB" id="A0A0D0AX22"/>
<accession>A0A0D0AX22</accession>
<proteinExistence type="predicted"/>
<gene>
    <name evidence="1" type="ORF">CY34DRAFT_94414</name>
</gene>